<keyword evidence="1" id="KW-0472">Membrane</keyword>
<sequence>MSLLLSPYTWLGIVLIGLSLLGTGFYYGAKFEKGEQARKDRGDQVQLDIERDKREKLTREIATDFEVRREKVRTVYIKIKDDADENINQNPDYGQCGLDADGLRLYNQRPVEIETVSAASFNNGVP</sequence>
<organism evidence="2 3">
    <name type="scientific">Nitrosomonas aestuarii</name>
    <dbReference type="NCBI Taxonomy" id="52441"/>
    <lineage>
        <taxon>Bacteria</taxon>
        <taxon>Pseudomonadati</taxon>
        <taxon>Pseudomonadota</taxon>
        <taxon>Betaproteobacteria</taxon>
        <taxon>Nitrosomonadales</taxon>
        <taxon>Nitrosomonadaceae</taxon>
        <taxon>Nitrosomonas</taxon>
    </lineage>
</organism>
<proteinExistence type="predicted"/>
<protein>
    <submittedName>
        <fullName evidence="2">Uncharacterized protein</fullName>
    </submittedName>
</protein>
<dbReference type="STRING" id="52441.SAMN05216302_101427"/>
<accession>A0A1I4BZI0</accession>
<name>A0A1I4BZI0_9PROT</name>
<dbReference type="RefSeq" id="WP_090699672.1">
    <property type="nucleotide sequence ID" value="NZ_FOSP01000014.1"/>
</dbReference>
<evidence type="ECO:0000313" key="2">
    <source>
        <dbReference type="EMBL" id="SFK74202.1"/>
    </source>
</evidence>
<dbReference type="Proteomes" id="UP000199533">
    <property type="component" value="Unassembled WGS sequence"/>
</dbReference>
<keyword evidence="1" id="KW-0812">Transmembrane</keyword>
<dbReference type="AlphaFoldDB" id="A0A1I4BZI0"/>
<dbReference type="EMBL" id="FOSP01000014">
    <property type="protein sequence ID" value="SFK74202.1"/>
    <property type="molecule type" value="Genomic_DNA"/>
</dbReference>
<evidence type="ECO:0000313" key="3">
    <source>
        <dbReference type="Proteomes" id="UP000199533"/>
    </source>
</evidence>
<feature type="transmembrane region" description="Helical" evidence="1">
    <location>
        <begin position="6"/>
        <end position="29"/>
    </location>
</feature>
<gene>
    <name evidence="2" type="ORF">SAMN05216302_101427</name>
</gene>
<reference evidence="3" key="1">
    <citation type="submission" date="2016-10" db="EMBL/GenBank/DDBJ databases">
        <authorList>
            <person name="Varghese N."/>
            <person name="Submissions S."/>
        </authorList>
    </citation>
    <scope>NUCLEOTIDE SEQUENCE [LARGE SCALE GENOMIC DNA]</scope>
    <source>
        <strain evidence="3">Nm69</strain>
    </source>
</reference>
<dbReference type="OrthoDB" id="8566638at2"/>
<keyword evidence="3" id="KW-1185">Reference proteome</keyword>
<evidence type="ECO:0000256" key="1">
    <source>
        <dbReference type="SAM" id="Phobius"/>
    </source>
</evidence>
<keyword evidence="1" id="KW-1133">Transmembrane helix</keyword>